<reference evidence="1" key="1">
    <citation type="submission" date="2022-07" db="EMBL/GenBank/DDBJ databases">
        <title>Genome analysis of Parmales, a sister group of diatoms, reveals the evolutionary specialization of diatoms from phago-mixotrophs to photoautotrophs.</title>
        <authorList>
            <person name="Ban H."/>
            <person name="Sato S."/>
            <person name="Yoshikawa S."/>
            <person name="Kazumasa Y."/>
            <person name="Nakamura Y."/>
            <person name="Ichinomiya M."/>
            <person name="Saitoh K."/>
            <person name="Sato N."/>
            <person name="Blanc-Mathieu R."/>
            <person name="Endo H."/>
            <person name="Kuwata A."/>
            <person name="Ogata H."/>
        </authorList>
    </citation>
    <scope>NUCLEOTIDE SEQUENCE</scope>
</reference>
<gene>
    <name evidence="1" type="ORF">TrRE_jg816</name>
</gene>
<sequence>HQNIKKSYVPPSVARFRLTAVLS</sequence>
<dbReference type="Proteomes" id="UP001165082">
    <property type="component" value="Unassembled WGS sequence"/>
</dbReference>
<keyword evidence="2" id="KW-1185">Reference proteome</keyword>
<dbReference type="AlphaFoldDB" id="A0A9W7ALC3"/>
<evidence type="ECO:0000313" key="1">
    <source>
        <dbReference type="EMBL" id="GMH73814.1"/>
    </source>
</evidence>
<feature type="non-terminal residue" evidence="1">
    <location>
        <position position="1"/>
    </location>
</feature>
<dbReference type="EMBL" id="BRXZ01001546">
    <property type="protein sequence ID" value="GMH73814.1"/>
    <property type="molecule type" value="Genomic_DNA"/>
</dbReference>
<comment type="caution">
    <text evidence="1">The sequence shown here is derived from an EMBL/GenBank/DDBJ whole genome shotgun (WGS) entry which is preliminary data.</text>
</comment>
<name>A0A9W7ALC3_9STRA</name>
<organism evidence="1 2">
    <name type="scientific">Triparma retinervis</name>
    <dbReference type="NCBI Taxonomy" id="2557542"/>
    <lineage>
        <taxon>Eukaryota</taxon>
        <taxon>Sar</taxon>
        <taxon>Stramenopiles</taxon>
        <taxon>Ochrophyta</taxon>
        <taxon>Bolidophyceae</taxon>
        <taxon>Parmales</taxon>
        <taxon>Triparmaceae</taxon>
        <taxon>Triparma</taxon>
    </lineage>
</organism>
<accession>A0A9W7ALC3</accession>
<evidence type="ECO:0000313" key="2">
    <source>
        <dbReference type="Proteomes" id="UP001165082"/>
    </source>
</evidence>
<proteinExistence type="predicted"/>
<protein>
    <submittedName>
        <fullName evidence="1">Uncharacterized protein</fullName>
    </submittedName>
</protein>